<dbReference type="Pfam" id="PF01555">
    <property type="entry name" value="N6_N4_Mtase"/>
    <property type="match status" value="1"/>
</dbReference>
<dbReference type="GO" id="GO:0003677">
    <property type="term" value="F:DNA binding"/>
    <property type="evidence" value="ECO:0007669"/>
    <property type="project" value="InterPro"/>
</dbReference>
<dbReference type="EC" id="2.1.1.72" evidence="6"/>
<dbReference type="CDD" id="cd02440">
    <property type="entry name" value="AdoMet_MTases"/>
    <property type="match status" value="1"/>
</dbReference>
<dbReference type="InterPro" id="IPR029063">
    <property type="entry name" value="SAM-dependent_MTases_sf"/>
</dbReference>
<feature type="region of interest" description="Disordered" evidence="4">
    <location>
        <begin position="207"/>
        <end position="241"/>
    </location>
</feature>
<evidence type="ECO:0000256" key="2">
    <source>
        <dbReference type="ARBA" id="ARBA00022603"/>
    </source>
</evidence>
<proteinExistence type="inferred from homology"/>
<comment type="similarity">
    <text evidence="1">Belongs to the N(4)/N(6)-methyltransferase family.</text>
</comment>
<dbReference type="GO" id="GO:0032259">
    <property type="term" value="P:methylation"/>
    <property type="evidence" value="ECO:0007669"/>
    <property type="project" value="UniProtKB-KW"/>
</dbReference>
<name>A0A6H0X3F2_9CAUD</name>
<reference evidence="6 7" key="1">
    <citation type="submission" date="2020-03" db="EMBL/GenBank/DDBJ databases">
        <authorList>
            <person name="Kojic M."/>
            <person name="Vukotic G."/>
        </authorList>
    </citation>
    <scope>NUCLEOTIDE SEQUENCE [LARGE SCALE GENOMIC DNA]</scope>
</reference>
<keyword evidence="3 6" id="KW-0808">Transferase</keyword>
<dbReference type="InterPro" id="IPR001091">
    <property type="entry name" value="RM_Methyltransferase"/>
</dbReference>
<accession>A0A6H0X3F2</accession>
<organism evidence="6 7">
    <name type="scientific">Klebsiella phage LASTA</name>
    <dbReference type="NCBI Taxonomy" id="2723758"/>
    <lineage>
        <taxon>Viruses</taxon>
        <taxon>Duplodnaviria</taxon>
        <taxon>Heunggongvirae</taxon>
        <taxon>Uroviricota</taxon>
        <taxon>Caudoviricetes</taxon>
        <taxon>Lastavirus</taxon>
        <taxon>Lastavirus lasta</taxon>
    </lineage>
</organism>
<dbReference type="PRINTS" id="PR00508">
    <property type="entry name" value="S21N4MTFRASE"/>
</dbReference>
<keyword evidence="2 6" id="KW-0489">Methyltransferase</keyword>
<evidence type="ECO:0000259" key="5">
    <source>
        <dbReference type="Pfam" id="PF01555"/>
    </source>
</evidence>
<dbReference type="GO" id="GO:0008170">
    <property type="term" value="F:N-methyltransferase activity"/>
    <property type="evidence" value="ECO:0007669"/>
    <property type="project" value="InterPro"/>
</dbReference>
<dbReference type="RefSeq" id="YP_010078857.1">
    <property type="nucleotide sequence ID" value="NC_054965.1"/>
</dbReference>
<dbReference type="KEGG" id="vg:65067786"/>
<dbReference type="GO" id="GO:0009007">
    <property type="term" value="F:site-specific DNA-methyltransferase (adenine-specific) activity"/>
    <property type="evidence" value="ECO:0007669"/>
    <property type="project" value="UniProtKB-EC"/>
</dbReference>
<evidence type="ECO:0000256" key="4">
    <source>
        <dbReference type="SAM" id="MobiDB-lite"/>
    </source>
</evidence>
<keyword evidence="7" id="KW-1185">Reference proteome</keyword>
<evidence type="ECO:0000313" key="6">
    <source>
        <dbReference type="EMBL" id="QIW86669.1"/>
    </source>
</evidence>
<dbReference type="PROSITE" id="PS00092">
    <property type="entry name" value="N6_MTASE"/>
    <property type="match status" value="1"/>
</dbReference>
<dbReference type="Gene3D" id="3.40.50.150">
    <property type="entry name" value="Vaccinia Virus protein VP39"/>
    <property type="match status" value="1"/>
</dbReference>
<evidence type="ECO:0000313" key="7">
    <source>
        <dbReference type="Proteomes" id="UP000502929"/>
    </source>
</evidence>
<dbReference type="InterPro" id="IPR002941">
    <property type="entry name" value="DNA_methylase_N4/N6"/>
</dbReference>
<sequence>MSYQLHVGRCEDVLKTLPDNSIDAIVTDPPYGLSFMNHKWDYDVPTVEQWQECLRVLKPGGHLLAFGGSRTYHRLVVNVEDAGFEIRDQILWIYGTGFPKSHNLKDEWEGWGTALKPAHELIVMARKPFKATVAENMATHGTGALNIAACRIPTSETLTGGAGGLLSNMRDGTEPKAEYEPSPEGRWPANLIHDGCDVVVSAFPDAKGQQGDLKETGKARPSQGRYGDMAPPKAHKARQEEEKSAARFFYCAKVTPTERDEGMERFLPHSASEMTGGRKEGSAGLNDPRAGAGRTNGAKNNHPTIKPIALMKYLCRLVTPPGGTVLDPWMGSGSTGRAALEEGFSFIGIDMDPDFVTTASARIAFSYKKTTNDNNPLKREA</sequence>
<dbReference type="SUPFAM" id="SSF53335">
    <property type="entry name" value="S-adenosyl-L-methionine-dependent methyltransferases"/>
    <property type="match status" value="1"/>
</dbReference>
<dbReference type="Proteomes" id="UP000502929">
    <property type="component" value="Segment"/>
</dbReference>
<feature type="region of interest" description="Disordered" evidence="4">
    <location>
        <begin position="272"/>
        <end position="303"/>
    </location>
</feature>
<evidence type="ECO:0000256" key="1">
    <source>
        <dbReference type="ARBA" id="ARBA00006594"/>
    </source>
</evidence>
<feature type="domain" description="DNA methylase N-4/N-6" evidence="5">
    <location>
        <begin position="22"/>
        <end position="359"/>
    </location>
</feature>
<gene>
    <name evidence="6" type="primary">hindIIIM</name>
    <name evidence="6" type="ORF">24149LASTA_00042</name>
</gene>
<feature type="region of interest" description="Disordered" evidence="4">
    <location>
        <begin position="161"/>
        <end position="183"/>
    </location>
</feature>
<protein>
    <submittedName>
        <fullName evidence="6">Site-specific DNA-methyltransferase HindIII</fullName>
        <ecNumber evidence="6">2.1.1.72</ecNumber>
    </submittedName>
</protein>
<dbReference type="EMBL" id="MT251347">
    <property type="protein sequence ID" value="QIW86669.1"/>
    <property type="molecule type" value="Genomic_DNA"/>
</dbReference>
<dbReference type="GeneID" id="65067786"/>
<dbReference type="InterPro" id="IPR002052">
    <property type="entry name" value="DNA_methylase_N6_adenine_CS"/>
</dbReference>
<evidence type="ECO:0000256" key="3">
    <source>
        <dbReference type="ARBA" id="ARBA00022679"/>
    </source>
</evidence>